<proteinExistence type="predicted"/>
<dbReference type="SUPFAM" id="SSF64005">
    <property type="entry name" value="Undecaprenyl diphosphate synthase"/>
    <property type="match status" value="1"/>
</dbReference>
<comment type="caution">
    <text evidence="2">The sequence shown here is derived from an EMBL/GenBank/DDBJ whole genome shotgun (WGS) entry which is preliminary data.</text>
</comment>
<dbReference type="GO" id="GO:0016094">
    <property type="term" value="P:polyprenol biosynthetic process"/>
    <property type="evidence" value="ECO:0007669"/>
    <property type="project" value="TreeGrafter"/>
</dbReference>
<evidence type="ECO:0000256" key="1">
    <source>
        <dbReference type="ARBA" id="ARBA00022679"/>
    </source>
</evidence>
<dbReference type="InterPro" id="IPR001441">
    <property type="entry name" value="UPP_synth-like"/>
</dbReference>
<keyword evidence="1" id="KW-0808">Transferase</keyword>
<keyword evidence="3" id="KW-1185">Reference proteome</keyword>
<gene>
    <name evidence="2" type="ORF">RDI58_005604</name>
</gene>
<dbReference type="PANTHER" id="PTHR10291">
    <property type="entry name" value="DEHYDRODOLICHYL DIPHOSPHATE SYNTHASE FAMILY MEMBER"/>
    <property type="match status" value="1"/>
</dbReference>
<name>A0AAN8U8P0_SOLBU</name>
<dbReference type="Proteomes" id="UP001371456">
    <property type="component" value="Unassembled WGS sequence"/>
</dbReference>
<organism evidence="2 3">
    <name type="scientific">Solanum bulbocastanum</name>
    <name type="common">Wild potato</name>
    <dbReference type="NCBI Taxonomy" id="147425"/>
    <lineage>
        <taxon>Eukaryota</taxon>
        <taxon>Viridiplantae</taxon>
        <taxon>Streptophyta</taxon>
        <taxon>Embryophyta</taxon>
        <taxon>Tracheophyta</taxon>
        <taxon>Spermatophyta</taxon>
        <taxon>Magnoliopsida</taxon>
        <taxon>eudicotyledons</taxon>
        <taxon>Gunneridae</taxon>
        <taxon>Pentapetalae</taxon>
        <taxon>asterids</taxon>
        <taxon>lamiids</taxon>
        <taxon>Solanales</taxon>
        <taxon>Solanaceae</taxon>
        <taxon>Solanoideae</taxon>
        <taxon>Solaneae</taxon>
        <taxon>Solanum</taxon>
    </lineage>
</organism>
<dbReference type="Pfam" id="PF01255">
    <property type="entry name" value="Prenyltransf"/>
    <property type="match status" value="1"/>
</dbReference>
<evidence type="ECO:0008006" key="4">
    <source>
        <dbReference type="Google" id="ProtNLM"/>
    </source>
</evidence>
<evidence type="ECO:0000313" key="3">
    <source>
        <dbReference type="Proteomes" id="UP001371456"/>
    </source>
</evidence>
<dbReference type="Gene3D" id="3.40.1180.10">
    <property type="entry name" value="Decaprenyl diphosphate synthase-like"/>
    <property type="match status" value="1"/>
</dbReference>
<dbReference type="GO" id="GO:0045547">
    <property type="term" value="F:ditrans,polycis-polyprenyl diphosphate synthase [(2E,6E)-farnesyl diphosphate specific] activity"/>
    <property type="evidence" value="ECO:0007669"/>
    <property type="project" value="TreeGrafter"/>
</dbReference>
<reference evidence="2 3" key="1">
    <citation type="submission" date="2024-02" db="EMBL/GenBank/DDBJ databases">
        <title>de novo genome assembly of Solanum bulbocastanum strain 11H21.</title>
        <authorList>
            <person name="Hosaka A.J."/>
        </authorList>
    </citation>
    <scope>NUCLEOTIDE SEQUENCE [LARGE SCALE GENOMIC DNA]</scope>
    <source>
        <tissue evidence="2">Young leaves</tissue>
    </source>
</reference>
<accession>A0AAN8U8P0</accession>
<dbReference type="PANTHER" id="PTHR10291:SF32">
    <property type="entry name" value="ALKYL TRANSFERASE"/>
    <property type="match status" value="1"/>
</dbReference>
<sequence length="171" mass="19775">MCMLKYCYELAVKYMTIYAFNIDNFRRSPEEVQYLMDLMLEKIEGLLKQETVINEYGVGIHFVGNLKLLDEPVRVAAEKVMQVTAKNTKSSLLICVAYTSTDEIVHAVQASCQEKWNEIQEVNANQSQNAEITEEKMQLDHVIKLVDIERHKYMGLAPDPDFRSELHVRLT</sequence>
<dbReference type="AlphaFoldDB" id="A0AAN8U8P0"/>
<dbReference type="GO" id="GO:0005783">
    <property type="term" value="C:endoplasmic reticulum"/>
    <property type="evidence" value="ECO:0007669"/>
    <property type="project" value="TreeGrafter"/>
</dbReference>
<protein>
    <recommendedName>
        <fullName evidence="4">Alkyl transferase</fullName>
    </recommendedName>
</protein>
<evidence type="ECO:0000313" key="2">
    <source>
        <dbReference type="EMBL" id="KAK6797902.1"/>
    </source>
</evidence>
<dbReference type="InterPro" id="IPR036424">
    <property type="entry name" value="UPP_synth-like_sf"/>
</dbReference>
<dbReference type="EMBL" id="JBANQN010000002">
    <property type="protein sequence ID" value="KAK6797902.1"/>
    <property type="molecule type" value="Genomic_DNA"/>
</dbReference>